<accession>A0A101SH90</accession>
<evidence type="ECO:0000313" key="1">
    <source>
        <dbReference type="EMBL" id="KUN73613.1"/>
    </source>
</evidence>
<evidence type="ECO:0000313" key="2">
    <source>
        <dbReference type="Proteomes" id="UP000052982"/>
    </source>
</evidence>
<sequence>MSIVIDHSTMASCMTGSVSYSRTRRRERISQLSVLSTTHLRGSTTKPHVSSVRLTISRVRWRFSAAQSTSRPA</sequence>
<proteinExistence type="predicted"/>
<keyword evidence="2" id="KW-1185">Reference proteome</keyword>
<dbReference type="EMBL" id="LMWW01000145">
    <property type="protein sequence ID" value="KUN73613.1"/>
    <property type="molecule type" value="Genomic_DNA"/>
</dbReference>
<reference evidence="1 2" key="1">
    <citation type="submission" date="2015-10" db="EMBL/GenBank/DDBJ databases">
        <title>Draft genome sequence of Streptomyces griseoruber DSM 40281, type strain for the species Streptomyces griseoruber.</title>
        <authorList>
            <person name="Ruckert C."/>
            <person name="Winkler A."/>
            <person name="Kalinowski J."/>
            <person name="Kampfer P."/>
            <person name="Glaeser S."/>
        </authorList>
    </citation>
    <scope>NUCLEOTIDE SEQUENCE [LARGE SCALE GENOMIC DNA]</scope>
    <source>
        <strain evidence="1 2">DSM 40281</strain>
    </source>
</reference>
<dbReference type="AlphaFoldDB" id="A0A101SH90"/>
<comment type="caution">
    <text evidence="1">The sequence shown here is derived from an EMBL/GenBank/DDBJ whole genome shotgun (WGS) entry which is preliminary data.</text>
</comment>
<name>A0A101SH90_9ACTN</name>
<organism evidence="1 2">
    <name type="scientific">Streptomyces griseoruber</name>
    <dbReference type="NCBI Taxonomy" id="1943"/>
    <lineage>
        <taxon>Bacteria</taxon>
        <taxon>Bacillati</taxon>
        <taxon>Actinomycetota</taxon>
        <taxon>Actinomycetes</taxon>
        <taxon>Kitasatosporales</taxon>
        <taxon>Streptomycetaceae</taxon>
        <taxon>Streptomyces</taxon>
    </lineage>
</organism>
<gene>
    <name evidence="1" type="ORF">AQJ64_44840</name>
</gene>
<protein>
    <submittedName>
        <fullName evidence="1">Uncharacterized protein</fullName>
    </submittedName>
</protein>
<dbReference type="Proteomes" id="UP000052982">
    <property type="component" value="Unassembled WGS sequence"/>
</dbReference>